<evidence type="ECO:0000313" key="3">
    <source>
        <dbReference type="EMBL" id="KXS32289.1"/>
    </source>
</evidence>
<name>A0A139BTJ0_9PROT</name>
<sequence>MSQQINLFNPIFMKQRKYFSLLAMLQALGMIIAGSLVFYGYAVYQVGHLNRQAEENTQRYNAEQMRLARYMVEFSPQKANQLLKDSVQNLESRVAEQDELIEALKSGAVGNSTGYSEYMRAFARQVVQGLWLTGFTVTGNAARISLSGGVTTPELLPAYIQRLGKEKVMQGKTFSTLKMQQSKADETAAPGKAPATAVRRYVEFTMYSSPDSESNK</sequence>
<keyword evidence="2" id="KW-1133">Transmembrane helix</keyword>
<dbReference type="Pfam" id="PF05137">
    <property type="entry name" value="PilN"/>
    <property type="match status" value="1"/>
</dbReference>
<accession>A0A139BTJ0</accession>
<reference evidence="3 4" key="2">
    <citation type="submission" date="2016-03" db="EMBL/GenBank/DDBJ databases">
        <title>New uncultured bacterium of the family Gallionellaceae from acid mine drainage: description and reconstruction of genome based on metagenomic analysis of microbial community.</title>
        <authorList>
            <person name="Kadnikov V."/>
            <person name="Ivasenko D."/>
            <person name="Beletsky A."/>
            <person name="Mardanov A."/>
            <person name="Danilova E."/>
            <person name="Pimenov N."/>
            <person name="Karnachuk O."/>
            <person name="Ravin N."/>
        </authorList>
    </citation>
    <scope>NUCLEOTIDE SEQUENCE [LARGE SCALE GENOMIC DNA]</scope>
    <source>
        <strain evidence="3">ShG14-8</strain>
    </source>
</reference>
<dbReference type="AlphaFoldDB" id="A0A139BTJ0"/>
<protein>
    <submittedName>
        <fullName evidence="3">Putative mannose-sensitive agglutinin (MSHA)</fullName>
    </submittedName>
</protein>
<evidence type="ECO:0000256" key="2">
    <source>
        <dbReference type="SAM" id="Phobius"/>
    </source>
</evidence>
<keyword evidence="2" id="KW-0812">Transmembrane</keyword>
<evidence type="ECO:0000256" key="1">
    <source>
        <dbReference type="SAM" id="Coils"/>
    </source>
</evidence>
<feature type="transmembrane region" description="Helical" evidence="2">
    <location>
        <begin position="21"/>
        <end position="42"/>
    </location>
</feature>
<gene>
    <name evidence="3" type="ORF">AWT59_1603</name>
</gene>
<organism evidence="3 4">
    <name type="scientific">Candidatus Gallionella acididurans</name>
    <dbReference type="NCBI Taxonomy" id="1796491"/>
    <lineage>
        <taxon>Bacteria</taxon>
        <taxon>Pseudomonadati</taxon>
        <taxon>Pseudomonadota</taxon>
        <taxon>Betaproteobacteria</taxon>
        <taxon>Nitrosomonadales</taxon>
        <taxon>Gallionellaceae</taxon>
        <taxon>Gallionella</taxon>
    </lineage>
</organism>
<proteinExistence type="predicted"/>
<evidence type="ECO:0000313" key="4">
    <source>
        <dbReference type="Proteomes" id="UP000070578"/>
    </source>
</evidence>
<keyword evidence="1" id="KW-0175">Coiled coil</keyword>
<reference evidence="3 4" key="1">
    <citation type="submission" date="2016-02" db="EMBL/GenBank/DDBJ databases">
        <authorList>
            <person name="Wen L."/>
            <person name="He K."/>
            <person name="Yang H."/>
        </authorList>
    </citation>
    <scope>NUCLEOTIDE SEQUENCE [LARGE SCALE GENOMIC DNA]</scope>
    <source>
        <strain evidence="3">ShG14-8</strain>
    </source>
</reference>
<dbReference type="Proteomes" id="UP000070578">
    <property type="component" value="Unassembled WGS sequence"/>
</dbReference>
<dbReference type="InterPro" id="IPR007813">
    <property type="entry name" value="PilN"/>
</dbReference>
<feature type="coiled-coil region" evidence="1">
    <location>
        <begin position="80"/>
        <end position="107"/>
    </location>
</feature>
<comment type="caution">
    <text evidence="3">The sequence shown here is derived from an EMBL/GenBank/DDBJ whole genome shotgun (WGS) entry which is preliminary data.</text>
</comment>
<dbReference type="EMBL" id="LSLI01000035">
    <property type="protein sequence ID" value="KXS32289.1"/>
    <property type="molecule type" value="Genomic_DNA"/>
</dbReference>
<keyword evidence="2" id="KW-0472">Membrane</keyword>